<evidence type="ECO:0000313" key="3">
    <source>
        <dbReference type="EMBL" id="RSU13783.1"/>
    </source>
</evidence>
<dbReference type="PANTHER" id="PTHR31126">
    <property type="entry name" value="TYROSINE-PROTEIN PHOSPHATASE"/>
    <property type="match status" value="1"/>
</dbReference>
<proteinExistence type="inferred from homology"/>
<comment type="similarity">
    <text evidence="1">Belongs to the protein-tyrosine phosphatase family.</text>
</comment>
<accession>A0A430B0B0</accession>
<dbReference type="SUPFAM" id="SSF52799">
    <property type="entry name" value="(Phosphotyrosine protein) phosphatases II"/>
    <property type="match status" value="1"/>
</dbReference>
<dbReference type="Proteomes" id="UP000286773">
    <property type="component" value="Unassembled WGS sequence"/>
</dbReference>
<dbReference type="AlphaFoldDB" id="A0A430B0B0"/>
<reference evidence="3 4" key="1">
    <citation type="submission" date="2017-05" db="EMBL/GenBank/DDBJ databases">
        <title>Vagococcus spp. assemblies.</title>
        <authorList>
            <person name="Gulvik C.A."/>
        </authorList>
    </citation>
    <scope>NUCLEOTIDE SEQUENCE [LARGE SCALE GENOMIC DNA]</scope>
    <source>
        <strain evidence="3 4">LMG 24798</strain>
    </source>
</reference>
<protein>
    <recommendedName>
        <fullName evidence="2">Tyrosine specific protein phosphatases domain-containing protein</fullName>
    </recommendedName>
</protein>
<dbReference type="InterPro" id="IPR026893">
    <property type="entry name" value="Tyr/Ser_Pase_IphP-type"/>
</dbReference>
<dbReference type="EMBL" id="NGKC01000002">
    <property type="protein sequence ID" value="RSU13783.1"/>
    <property type="molecule type" value="Genomic_DNA"/>
</dbReference>
<gene>
    <name evidence="3" type="ORF">CBF27_02465</name>
</gene>
<dbReference type="PROSITE" id="PS00383">
    <property type="entry name" value="TYR_PHOSPHATASE_1"/>
    <property type="match status" value="1"/>
</dbReference>
<evidence type="ECO:0000256" key="1">
    <source>
        <dbReference type="ARBA" id="ARBA00009580"/>
    </source>
</evidence>
<dbReference type="PANTHER" id="PTHR31126:SF1">
    <property type="entry name" value="TYROSINE SPECIFIC PROTEIN PHOSPHATASES DOMAIN-CONTAINING PROTEIN"/>
    <property type="match status" value="1"/>
</dbReference>
<organism evidence="3 4">
    <name type="scientific">Vagococcus acidifermentans</name>
    <dbReference type="NCBI Taxonomy" id="564710"/>
    <lineage>
        <taxon>Bacteria</taxon>
        <taxon>Bacillati</taxon>
        <taxon>Bacillota</taxon>
        <taxon>Bacilli</taxon>
        <taxon>Lactobacillales</taxon>
        <taxon>Enterococcaceae</taxon>
        <taxon>Vagococcus</taxon>
    </lineage>
</organism>
<dbReference type="GO" id="GO:0004721">
    <property type="term" value="F:phosphoprotein phosphatase activity"/>
    <property type="evidence" value="ECO:0007669"/>
    <property type="project" value="InterPro"/>
</dbReference>
<dbReference type="InterPro" id="IPR000387">
    <property type="entry name" value="Tyr_Pase_dom"/>
</dbReference>
<evidence type="ECO:0000259" key="2">
    <source>
        <dbReference type="PROSITE" id="PS50056"/>
    </source>
</evidence>
<name>A0A430B0B0_9ENTE</name>
<dbReference type="PROSITE" id="PS50056">
    <property type="entry name" value="TYR_PHOSPHATASE_2"/>
    <property type="match status" value="1"/>
</dbReference>
<evidence type="ECO:0000313" key="4">
    <source>
        <dbReference type="Proteomes" id="UP000286773"/>
    </source>
</evidence>
<dbReference type="Pfam" id="PF13350">
    <property type="entry name" value="Y_phosphatase3"/>
    <property type="match status" value="1"/>
</dbReference>
<dbReference type="OrthoDB" id="1188001at2"/>
<dbReference type="InterPro" id="IPR029021">
    <property type="entry name" value="Prot-tyrosine_phosphatase-like"/>
</dbReference>
<feature type="domain" description="Tyrosine specific protein phosphatases" evidence="2">
    <location>
        <begin position="123"/>
        <end position="156"/>
    </location>
</feature>
<keyword evidence="4" id="KW-1185">Reference proteome</keyword>
<dbReference type="InterPro" id="IPR016130">
    <property type="entry name" value="Tyr_Pase_AS"/>
</dbReference>
<dbReference type="Gene3D" id="3.90.190.10">
    <property type="entry name" value="Protein tyrosine phosphatase superfamily"/>
    <property type="match status" value="1"/>
</dbReference>
<dbReference type="RefSeq" id="WP_126812070.1">
    <property type="nucleotide sequence ID" value="NZ_NGKC01000002.1"/>
</dbReference>
<sequence>MTPYIRLPLETTFNTRDLGGLPTSDGKVVQWQKIYRSDDISFLSRNDIARFQQLGIQTVIDLRSDEELAKTGYQLNGQTGIAVHHLPLVTDLPIADITQELVSDLSLGDFYVQLLETSKPAIKQIFEVIASAEEQAVLFHCSAGKDRTGVIAALLLSLLHVDQGGIIANYEITYAFLKQNSRLMDSSPYRHLMYSKGEYMAHMLNHLTRHYKNAETYLADCGIENNTFTALRQRYLA</sequence>
<comment type="caution">
    <text evidence="3">The sequence shown here is derived from an EMBL/GenBank/DDBJ whole genome shotgun (WGS) entry which is preliminary data.</text>
</comment>